<comment type="cofactor">
    <cofactor evidence="1">
        <name>thiamine diphosphate</name>
        <dbReference type="ChEBI" id="CHEBI:58937"/>
    </cofactor>
</comment>
<gene>
    <name evidence="5" type="ORF">GGR21_001523</name>
</gene>
<evidence type="ECO:0000256" key="2">
    <source>
        <dbReference type="ARBA" id="ARBA00007131"/>
    </source>
</evidence>
<keyword evidence="6" id="KW-1185">Reference proteome</keyword>
<dbReference type="PANTHER" id="PTHR47514">
    <property type="entry name" value="TRANSKETOLASE N-TERMINAL SECTION-RELATED"/>
    <property type="match status" value="1"/>
</dbReference>
<keyword evidence="3" id="KW-0786">Thiamine pyrophosphate</keyword>
<evidence type="ECO:0000313" key="5">
    <source>
        <dbReference type="EMBL" id="MBB4035630.1"/>
    </source>
</evidence>
<evidence type="ECO:0000256" key="1">
    <source>
        <dbReference type="ARBA" id="ARBA00001964"/>
    </source>
</evidence>
<protein>
    <submittedName>
        <fullName evidence="5">Transketolase</fullName>
        <ecNumber evidence="5">2.2.1.1</ecNumber>
    </submittedName>
</protein>
<dbReference type="InterPro" id="IPR029061">
    <property type="entry name" value="THDP-binding"/>
</dbReference>
<dbReference type="Gene3D" id="3.40.50.970">
    <property type="match status" value="1"/>
</dbReference>
<comment type="caution">
    <text evidence="5">The sequence shown here is derived from an EMBL/GenBank/DDBJ whole genome shotgun (WGS) entry which is preliminary data.</text>
</comment>
<dbReference type="EMBL" id="JACIEP010000004">
    <property type="protein sequence ID" value="MBB4035630.1"/>
    <property type="molecule type" value="Genomic_DNA"/>
</dbReference>
<evidence type="ECO:0000259" key="4">
    <source>
        <dbReference type="Pfam" id="PF00456"/>
    </source>
</evidence>
<evidence type="ECO:0000313" key="6">
    <source>
        <dbReference type="Proteomes" id="UP000555103"/>
    </source>
</evidence>
<dbReference type="GO" id="GO:0004802">
    <property type="term" value="F:transketolase activity"/>
    <property type="evidence" value="ECO:0007669"/>
    <property type="project" value="UniProtKB-EC"/>
</dbReference>
<dbReference type="EC" id="2.2.1.1" evidence="5"/>
<accession>A0A840CI38</accession>
<keyword evidence="5" id="KW-0808">Transferase</keyword>
<reference evidence="5 6" key="1">
    <citation type="submission" date="2020-08" db="EMBL/GenBank/DDBJ databases">
        <title>Genomic Encyclopedia of Type Strains, Phase IV (KMG-IV): sequencing the most valuable type-strain genomes for metagenomic binning, comparative biology and taxonomic classification.</title>
        <authorList>
            <person name="Goeker M."/>
        </authorList>
    </citation>
    <scope>NUCLEOTIDE SEQUENCE [LARGE SCALE GENOMIC DNA]</scope>
    <source>
        <strain evidence="5 6">DSM 104969</strain>
    </source>
</reference>
<organism evidence="5 6">
    <name type="scientific">Dysgonomonas hofstadii</name>
    <dbReference type="NCBI Taxonomy" id="637886"/>
    <lineage>
        <taxon>Bacteria</taxon>
        <taxon>Pseudomonadati</taxon>
        <taxon>Bacteroidota</taxon>
        <taxon>Bacteroidia</taxon>
        <taxon>Bacteroidales</taxon>
        <taxon>Dysgonomonadaceae</taxon>
        <taxon>Dysgonomonas</taxon>
    </lineage>
</organism>
<comment type="similarity">
    <text evidence="2">Belongs to the transketolase family.</text>
</comment>
<dbReference type="CDD" id="cd02012">
    <property type="entry name" value="TPP_TK"/>
    <property type="match status" value="1"/>
</dbReference>
<name>A0A840CI38_9BACT</name>
<dbReference type="AlphaFoldDB" id="A0A840CI38"/>
<dbReference type="PANTHER" id="PTHR47514:SF1">
    <property type="entry name" value="TRANSKETOLASE N-TERMINAL SECTION-RELATED"/>
    <property type="match status" value="1"/>
</dbReference>
<dbReference type="RefSeq" id="WP_183306554.1">
    <property type="nucleotide sequence ID" value="NZ_JACIEP010000004.1"/>
</dbReference>
<sequence length="276" mass="30397">MTVQNLNIKAEEIRLRLLEIIYKAKAGHTGGDLSAVNVLTALYFDVLNVDPKNLKMESRDRFILSKGHCAEVFYSVLEAAGFLPSEDVNTYGQDYSPLAGHPTVKNPGVEINTGALGHGLSAGVGMALAAKMDSKNYKTIVLMGDGEQAEGSIYEAAMAAHKYQLDHLVAIIDRNGLQISGNTEDVMPLESIKDRWAAFGWDVIEMNGDDMENIIDTFNKINYNNKQPHLIISRTTKGKGVSYMENVAKWHHGVPNVDEYDIAVSEIKERIAVLSE</sequence>
<dbReference type="InterPro" id="IPR005474">
    <property type="entry name" value="Transketolase_N"/>
</dbReference>
<dbReference type="Pfam" id="PF00456">
    <property type="entry name" value="Transketolase_N"/>
    <property type="match status" value="1"/>
</dbReference>
<evidence type="ECO:0000256" key="3">
    <source>
        <dbReference type="ARBA" id="ARBA00023052"/>
    </source>
</evidence>
<feature type="domain" description="Transketolase N-terminal" evidence="4">
    <location>
        <begin position="10"/>
        <end position="256"/>
    </location>
</feature>
<proteinExistence type="inferred from homology"/>
<dbReference type="Proteomes" id="UP000555103">
    <property type="component" value="Unassembled WGS sequence"/>
</dbReference>
<dbReference type="SUPFAM" id="SSF52518">
    <property type="entry name" value="Thiamin diphosphate-binding fold (THDP-binding)"/>
    <property type="match status" value="1"/>
</dbReference>